<organism evidence="1">
    <name type="scientific">marine metagenome</name>
    <dbReference type="NCBI Taxonomy" id="408172"/>
    <lineage>
        <taxon>unclassified sequences</taxon>
        <taxon>metagenomes</taxon>
        <taxon>ecological metagenomes</taxon>
    </lineage>
</organism>
<dbReference type="AlphaFoldDB" id="A0A382V976"/>
<protein>
    <submittedName>
        <fullName evidence="1">Uncharacterized protein</fullName>
    </submittedName>
</protein>
<accession>A0A382V976</accession>
<proteinExistence type="predicted"/>
<sequence length="106" mass="12550">MSYFAEIDRNNKVIRVVVINQETINTGKWGNPDRWIETTKYTPLRYNYAGIGYTYDEIRDAFIAPKPYSSWVLNDDTCQWNAPTPMPDDGKRYVWDEDTTSWKEIE</sequence>
<name>A0A382V976_9ZZZZ</name>
<reference evidence="1" key="1">
    <citation type="submission" date="2018-05" db="EMBL/GenBank/DDBJ databases">
        <authorList>
            <person name="Lanie J.A."/>
            <person name="Ng W.-L."/>
            <person name="Kazmierczak K.M."/>
            <person name="Andrzejewski T.M."/>
            <person name="Davidsen T.M."/>
            <person name="Wayne K.J."/>
            <person name="Tettelin H."/>
            <person name="Glass J.I."/>
            <person name="Rusch D."/>
            <person name="Podicherti R."/>
            <person name="Tsui H.-C.T."/>
            <person name="Winkler M.E."/>
        </authorList>
    </citation>
    <scope>NUCLEOTIDE SEQUENCE</scope>
</reference>
<gene>
    <name evidence="1" type="ORF">METZ01_LOCUS395841</name>
</gene>
<dbReference type="EMBL" id="UINC01150109">
    <property type="protein sequence ID" value="SVD42987.1"/>
    <property type="molecule type" value="Genomic_DNA"/>
</dbReference>
<evidence type="ECO:0000313" key="1">
    <source>
        <dbReference type="EMBL" id="SVD42987.1"/>
    </source>
</evidence>